<evidence type="ECO:0000256" key="1">
    <source>
        <dbReference type="SAM" id="Coils"/>
    </source>
</evidence>
<comment type="caution">
    <text evidence="3">The sequence shown here is derived from an EMBL/GenBank/DDBJ whole genome shotgun (WGS) entry which is preliminary data.</text>
</comment>
<feature type="coiled-coil region" evidence="1">
    <location>
        <begin position="165"/>
        <end position="192"/>
    </location>
</feature>
<reference evidence="3 4" key="1">
    <citation type="submission" date="2020-03" db="EMBL/GenBank/DDBJ databases">
        <title>Draft Genome Sequence of Cudoniella acicularis.</title>
        <authorList>
            <person name="Buettner E."/>
            <person name="Kellner H."/>
        </authorList>
    </citation>
    <scope>NUCLEOTIDE SEQUENCE [LARGE SCALE GENOMIC DNA]</scope>
    <source>
        <strain evidence="3 4">DSM 108380</strain>
    </source>
</reference>
<evidence type="ECO:0000256" key="2">
    <source>
        <dbReference type="SAM" id="MobiDB-lite"/>
    </source>
</evidence>
<gene>
    <name evidence="3" type="ORF">G7Y89_g4182</name>
</gene>
<dbReference type="AlphaFoldDB" id="A0A8H4W4I6"/>
<dbReference type="EMBL" id="JAAMPI010000221">
    <property type="protein sequence ID" value="KAF4633928.1"/>
    <property type="molecule type" value="Genomic_DNA"/>
</dbReference>
<feature type="compositionally biased region" description="Basic and acidic residues" evidence="2">
    <location>
        <begin position="63"/>
        <end position="76"/>
    </location>
</feature>
<feature type="region of interest" description="Disordered" evidence="2">
    <location>
        <begin position="60"/>
        <end position="101"/>
    </location>
</feature>
<name>A0A8H4W4I6_9HELO</name>
<dbReference type="Proteomes" id="UP000566819">
    <property type="component" value="Unassembled WGS sequence"/>
</dbReference>
<keyword evidence="4" id="KW-1185">Reference proteome</keyword>
<dbReference type="OrthoDB" id="3553547at2759"/>
<feature type="region of interest" description="Disordered" evidence="2">
    <location>
        <begin position="231"/>
        <end position="254"/>
    </location>
</feature>
<sequence>MFVPAQSKPQSQSDNATIVPILNRAQKARSQPDVPTVFDKAILIAPWELLLLRFSQGMGTEAENPRSDSPESHVEEQTGTPNHGVDIDTVRFPTGRPTTVEGDRLVGLMQGLQRVARLQEELSNTQIDFRQKRREAAFQREIVWDCDARFMRELQQMIARGRHHLLEEFDRLEKLANQCQAARDDLGPLEQEGIEAEQRWEGQVWSLRQAESHVYNDFDDEFRMAESYPAAPLSADSSEYESQSEPETEQFEDGLTEHQTRLVSKMVSIGSGSDRSWNQAFGIESTSNVYTHMSGEPILLGVGEPHESEAPPCRPGPSTDAWDSDSGIADIDRVERQRAETLMGPPQTLPERRYGSELYPNLLTDFGSKRDRVNKWLENTFLTSRIEGVSIFTILKDELEIEKKEMPSNWSELVIAFWELDAAATPASRHFEQDPTRIQEVSGSTKIITESRHVAGEVSKSKVGFATDPLPVLGKNYLVPISSGPSPPQSHSNSDNGHILLQKEHRPP</sequence>
<feature type="compositionally biased region" description="Acidic residues" evidence="2">
    <location>
        <begin position="238"/>
        <end position="254"/>
    </location>
</feature>
<organism evidence="3 4">
    <name type="scientific">Cudoniella acicularis</name>
    <dbReference type="NCBI Taxonomy" id="354080"/>
    <lineage>
        <taxon>Eukaryota</taxon>
        <taxon>Fungi</taxon>
        <taxon>Dikarya</taxon>
        <taxon>Ascomycota</taxon>
        <taxon>Pezizomycotina</taxon>
        <taxon>Leotiomycetes</taxon>
        <taxon>Helotiales</taxon>
        <taxon>Tricladiaceae</taxon>
        <taxon>Cudoniella</taxon>
    </lineage>
</organism>
<feature type="region of interest" description="Disordered" evidence="2">
    <location>
        <begin position="481"/>
        <end position="508"/>
    </location>
</feature>
<feature type="region of interest" description="Disordered" evidence="2">
    <location>
        <begin position="305"/>
        <end position="325"/>
    </location>
</feature>
<accession>A0A8H4W4I6</accession>
<evidence type="ECO:0000313" key="4">
    <source>
        <dbReference type="Proteomes" id="UP000566819"/>
    </source>
</evidence>
<evidence type="ECO:0000313" key="3">
    <source>
        <dbReference type="EMBL" id="KAF4633928.1"/>
    </source>
</evidence>
<keyword evidence="1" id="KW-0175">Coiled coil</keyword>
<protein>
    <submittedName>
        <fullName evidence="3">Uncharacterized protein</fullName>
    </submittedName>
</protein>
<proteinExistence type="predicted"/>